<proteinExistence type="inferred from homology"/>
<evidence type="ECO:0000256" key="13">
    <source>
        <dbReference type="ARBA" id="ARBA00023315"/>
    </source>
</evidence>
<dbReference type="UniPathway" id="UPA00085"/>
<accession>A0A397EGA9</accession>
<dbReference type="AlphaFoldDB" id="A0A397EGA9"/>
<dbReference type="SMART" id="SM00563">
    <property type="entry name" value="PlsC"/>
    <property type="match status" value="1"/>
</dbReference>
<keyword evidence="11" id="KW-0594">Phospholipid biosynthesis</keyword>
<dbReference type="GO" id="GO:0016020">
    <property type="term" value="C:membrane"/>
    <property type="evidence" value="ECO:0007669"/>
    <property type="project" value="UniProtKB-SubCell"/>
</dbReference>
<name>A0A397EGA9_APHAT</name>
<dbReference type="GO" id="GO:0008374">
    <property type="term" value="F:O-acyltransferase activity"/>
    <property type="evidence" value="ECO:0007669"/>
    <property type="project" value="InterPro"/>
</dbReference>
<evidence type="ECO:0000256" key="9">
    <source>
        <dbReference type="ARBA" id="ARBA00023098"/>
    </source>
</evidence>
<comment type="pathway">
    <text evidence="2">Lipid metabolism; phospholipid metabolism.</text>
</comment>
<dbReference type="InterPro" id="IPR011992">
    <property type="entry name" value="EF-hand-dom_pair"/>
</dbReference>
<evidence type="ECO:0000256" key="11">
    <source>
        <dbReference type="ARBA" id="ARBA00023209"/>
    </source>
</evidence>
<dbReference type="InterPro" id="IPR002123">
    <property type="entry name" value="Plipid/glycerol_acylTrfase"/>
</dbReference>
<evidence type="ECO:0000256" key="14">
    <source>
        <dbReference type="SAM" id="MobiDB-lite"/>
    </source>
</evidence>
<dbReference type="VEuPathDB" id="FungiDB:H257_13339"/>
<comment type="similarity">
    <text evidence="3">Belongs to the 1-acyl-sn-glycerol-3-phosphate acyltransferase family.</text>
</comment>
<keyword evidence="9" id="KW-0443">Lipid metabolism</keyword>
<dbReference type="InterPro" id="IPR007319">
    <property type="entry name" value="WDR36/Utp21_C"/>
</dbReference>
<sequence>MAGWGGADDDQAWGDDDDDNDVTDNNKSTLLSGSSRIVKSSGLTSSRSKLATLLELASTEPSLPVEGGSATAYKPPPVLAYLQSLSASGVDVELSTLCMGEFDEEGKRHLTWFLDFLVDMVAHRQQFQVVQVYLNRFVKVHEDIVVGDAALLAKVQTLHTLQQQAWEHLQQLLQHNLCLVQSAHEDAATKSTDVTSRTRPPLHQNRFSFTRSPVPSNHGQPTTDINANNPFVALTPWSEVSTYEVCKMVLMCIFLVPVLRMALCVLLFVPIVVLATISTAGHRPFNEHGAPVPLARWRRVVGVPIKWLIRCVLFVLGYYYIPVTKPAQASQVKPRVIVANHSTYIDGIFLAAYTHGSVAMMKEVADLPLIGPVIRSLDPILIERRSELGRKKALDDIHEHMVNPAFPPLVIFPQGMTCSQQFITKFKKGAFAEGVPVQPVLLRYPYKHLDISWFPSVNVIPLFFRHLCQFRMYLEVTFLEPYVPTSEEAKNPDLYAENVRQAMAAALPAKCTNHAFEDVRLLLQAGVGELFDLLDADQNGRIDFRELCIGLSSLNQPKKDESPAEEYRDRLARFVFTLYDADNSGLLSRLELVAMLKQLRSTSGLYDDQTALDQLVAAFDLDGAFSVHEFIRLTEHHPELLDQVVERLAVFKSATGGKA</sequence>
<dbReference type="GO" id="GO:0032040">
    <property type="term" value="C:small-subunit processome"/>
    <property type="evidence" value="ECO:0007669"/>
    <property type="project" value="InterPro"/>
</dbReference>
<evidence type="ECO:0000256" key="2">
    <source>
        <dbReference type="ARBA" id="ARBA00005074"/>
    </source>
</evidence>
<dbReference type="PANTHER" id="PTHR23063">
    <property type="entry name" value="PHOSPHOLIPID ACYLTRANSFERASE"/>
    <property type="match status" value="1"/>
</dbReference>
<keyword evidence="7" id="KW-0106">Calcium</keyword>
<keyword evidence="5" id="KW-0808">Transferase</keyword>
<keyword evidence="13" id="KW-0012">Acyltransferase</keyword>
<dbReference type="InterPro" id="IPR018247">
    <property type="entry name" value="EF_Hand_1_Ca_BS"/>
</dbReference>
<dbReference type="InterPro" id="IPR045252">
    <property type="entry name" value="LPCAT1-like"/>
</dbReference>
<feature type="domain" description="EF-hand" evidence="16">
    <location>
        <begin position="522"/>
        <end position="557"/>
    </location>
</feature>
<dbReference type="EMBL" id="QUTD01000950">
    <property type="protein sequence ID" value="RHY78696.1"/>
    <property type="molecule type" value="Genomic_DNA"/>
</dbReference>
<dbReference type="PROSITE" id="PS00018">
    <property type="entry name" value="EF_HAND_1"/>
    <property type="match status" value="2"/>
</dbReference>
<evidence type="ECO:0000256" key="6">
    <source>
        <dbReference type="ARBA" id="ARBA00022692"/>
    </source>
</evidence>
<dbReference type="Pfam" id="PF13202">
    <property type="entry name" value="EF-hand_5"/>
    <property type="match status" value="1"/>
</dbReference>
<organism evidence="17 18">
    <name type="scientific">Aphanomyces astaci</name>
    <name type="common">Crayfish plague agent</name>
    <dbReference type="NCBI Taxonomy" id="112090"/>
    <lineage>
        <taxon>Eukaryota</taxon>
        <taxon>Sar</taxon>
        <taxon>Stramenopiles</taxon>
        <taxon>Oomycota</taxon>
        <taxon>Saprolegniomycetes</taxon>
        <taxon>Saprolegniales</taxon>
        <taxon>Verrucalvaceae</taxon>
        <taxon>Aphanomyces</taxon>
    </lineage>
</organism>
<dbReference type="InterPro" id="IPR002048">
    <property type="entry name" value="EF_hand_dom"/>
</dbReference>
<reference evidence="17 18" key="1">
    <citation type="submission" date="2018-08" db="EMBL/GenBank/DDBJ databases">
        <title>Aphanomyces genome sequencing and annotation.</title>
        <authorList>
            <person name="Minardi D."/>
            <person name="Oidtmann B."/>
            <person name="Van Der Giezen M."/>
            <person name="Studholme D.J."/>
        </authorList>
    </citation>
    <scope>NUCLEOTIDE SEQUENCE [LARGE SCALE GENOMIC DNA]</scope>
    <source>
        <strain evidence="17 18">D2</strain>
    </source>
</reference>
<protein>
    <recommendedName>
        <fullName evidence="16">EF-hand domain-containing protein</fullName>
    </recommendedName>
</protein>
<evidence type="ECO:0000256" key="12">
    <source>
        <dbReference type="ARBA" id="ARBA00023264"/>
    </source>
</evidence>
<evidence type="ECO:0000256" key="1">
    <source>
        <dbReference type="ARBA" id="ARBA00004370"/>
    </source>
</evidence>
<evidence type="ECO:0000256" key="3">
    <source>
        <dbReference type="ARBA" id="ARBA00008655"/>
    </source>
</evidence>
<comment type="caution">
    <text evidence="17">The sequence shown here is derived from an EMBL/GenBank/DDBJ whole genome shotgun (WGS) entry which is preliminary data.</text>
</comment>
<dbReference type="Gene3D" id="1.10.238.10">
    <property type="entry name" value="EF-hand"/>
    <property type="match status" value="1"/>
</dbReference>
<dbReference type="Proteomes" id="UP000266643">
    <property type="component" value="Unassembled WGS sequence"/>
</dbReference>
<dbReference type="SUPFAM" id="SSF47473">
    <property type="entry name" value="EF-hand"/>
    <property type="match status" value="1"/>
</dbReference>
<feature type="domain" description="EF-hand" evidence="16">
    <location>
        <begin position="567"/>
        <end position="602"/>
    </location>
</feature>
<dbReference type="SMART" id="SM00054">
    <property type="entry name" value="EFh"/>
    <property type="match status" value="2"/>
</dbReference>
<evidence type="ECO:0000259" key="16">
    <source>
        <dbReference type="PROSITE" id="PS50222"/>
    </source>
</evidence>
<dbReference type="PANTHER" id="PTHR23063:SF52">
    <property type="entry name" value="LYSOPHOSPHATIDYLCHOLINE ACYLTRANSFERASE"/>
    <property type="match status" value="1"/>
</dbReference>
<keyword evidence="8 15" id="KW-1133">Transmembrane helix</keyword>
<dbReference type="Pfam" id="PF01553">
    <property type="entry name" value="Acyltransferase"/>
    <property type="match status" value="1"/>
</dbReference>
<keyword evidence="4" id="KW-0444">Lipid biosynthesis</keyword>
<dbReference type="GO" id="GO:0008654">
    <property type="term" value="P:phospholipid biosynthetic process"/>
    <property type="evidence" value="ECO:0007669"/>
    <property type="project" value="UniProtKB-KW"/>
</dbReference>
<feature type="transmembrane region" description="Helical" evidence="15">
    <location>
        <begin position="300"/>
        <end position="321"/>
    </location>
</feature>
<dbReference type="GO" id="GO:0005509">
    <property type="term" value="F:calcium ion binding"/>
    <property type="evidence" value="ECO:0007669"/>
    <property type="project" value="InterPro"/>
</dbReference>
<evidence type="ECO:0000256" key="8">
    <source>
        <dbReference type="ARBA" id="ARBA00022989"/>
    </source>
</evidence>
<evidence type="ECO:0000256" key="7">
    <source>
        <dbReference type="ARBA" id="ARBA00022837"/>
    </source>
</evidence>
<dbReference type="CDD" id="cd00051">
    <property type="entry name" value="EFh"/>
    <property type="match status" value="2"/>
</dbReference>
<keyword evidence="10 15" id="KW-0472">Membrane</keyword>
<evidence type="ECO:0000256" key="10">
    <source>
        <dbReference type="ARBA" id="ARBA00023136"/>
    </source>
</evidence>
<evidence type="ECO:0000256" key="4">
    <source>
        <dbReference type="ARBA" id="ARBA00022516"/>
    </source>
</evidence>
<feature type="transmembrane region" description="Helical" evidence="15">
    <location>
        <begin position="248"/>
        <end position="279"/>
    </location>
</feature>
<feature type="compositionally biased region" description="Acidic residues" evidence="14">
    <location>
        <begin position="7"/>
        <end position="22"/>
    </location>
</feature>
<feature type="region of interest" description="Disordered" evidence="14">
    <location>
        <begin position="1"/>
        <end position="28"/>
    </location>
</feature>
<dbReference type="CDD" id="cd07991">
    <property type="entry name" value="LPLAT_LPCAT1-like"/>
    <property type="match status" value="1"/>
</dbReference>
<dbReference type="Pfam" id="PF04192">
    <property type="entry name" value="Utp21"/>
    <property type="match status" value="1"/>
</dbReference>
<gene>
    <name evidence="17" type="ORF">DYB30_010579</name>
</gene>
<keyword evidence="12" id="KW-1208">Phospholipid metabolism</keyword>
<keyword evidence="6 15" id="KW-0812">Transmembrane</keyword>
<evidence type="ECO:0000313" key="17">
    <source>
        <dbReference type="EMBL" id="RHY78696.1"/>
    </source>
</evidence>
<evidence type="ECO:0000256" key="5">
    <source>
        <dbReference type="ARBA" id="ARBA00022679"/>
    </source>
</evidence>
<dbReference type="SUPFAM" id="SSF69593">
    <property type="entry name" value="Glycerol-3-phosphate (1)-acyltransferase"/>
    <property type="match status" value="1"/>
</dbReference>
<evidence type="ECO:0000256" key="15">
    <source>
        <dbReference type="SAM" id="Phobius"/>
    </source>
</evidence>
<dbReference type="VEuPathDB" id="FungiDB:H257_13338"/>
<comment type="subcellular location">
    <subcellularLocation>
        <location evidence="1">Membrane</location>
    </subcellularLocation>
</comment>
<dbReference type="PROSITE" id="PS50222">
    <property type="entry name" value="EF_HAND_2"/>
    <property type="match status" value="2"/>
</dbReference>
<dbReference type="GO" id="GO:0006364">
    <property type="term" value="P:rRNA processing"/>
    <property type="evidence" value="ECO:0007669"/>
    <property type="project" value="InterPro"/>
</dbReference>
<evidence type="ECO:0000313" key="18">
    <source>
        <dbReference type="Proteomes" id="UP000266643"/>
    </source>
</evidence>